<sequence>MQLALYYIHEEFKKDQYAFIRKELLTDHHETVVNGQMAGWFAFLWDEYISNASEEQTMVQILQIVKARIYNKGTYIPLTELQAIPTVDGDFKLFYRKPFPTAELIKMLDALIQMLEGDWDHKNYDMDIDYYYD</sequence>
<evidence type="ECO:0000313" key="1">
    <source>
        <dbReference type="EMBL" id="REC63577.1"/>
    </source>
</evidence>
<dbReference type="AlphaFoldDB" id="A0A3D9CCR2"/>
<evidence type="ECO:0000313" key="2">
    <source>
        <dbReference type="Proteomes" id="UP000256686"/>
    </source>
</evidence>
<proteinExistence type="predicted"/>
<dbReference type="Proteomes" id="UP000256686">
    <property type="component" value="Unassembled WGS sequence"/>
</dbReference>
<comment type="caution">
    <text evidence="1">The sequence shown here is derived from an EMBL/GenBank/DDBJ whole genome shotgun (WGS) entry which is preliminary data.</text>
</comment>
<keyword evidence="2" id="KW-1185">Reference proteome</keyword>
<organism evidence="1 2">
    <name type="scientific">Chryseobacterium pennae</name>
    <dbReference type="NCBI Taxonomy" id="2258962"/>
    <lineage>
        <taxon>Bacteria</taxon>
        <taxon>Pseudomonadati</taxon>
        <taxon>Bacteroidota</taxon>
        <taxon>Flavobacteriia</taxon>
        <taxon>Flavobacteriales</taxon>
        <taxon>Weeksellaceae</taxon>
        <taxon>Chryseobacterium group</taxon>
        <taxon>Chryseobacterium</taxon>
    </lineage>
</organism>
<accession>A0A3D9CCR2</accession>
<gene>
    <name evidence="1" type="ORF">DRF65_05655</name>
</gene>
<dbReference type="EMBL" id="QNVT01000003">
    <property type="protein sequence ID" value="REC63577.1"/>
    <property type="molecule type" value="Genomic_DNA"/>
</dbReference>
<reference evidence="2" key="1">
    <citation type="submission" date="2018-06" db="EMBL/GenBank/DDBJ databases">
        <authorList>
            <person name="Lum Nde A."/>
            <person name="Hugo C."/>
        </authorList>
    </citation>
    <scope>NUCLEOTIDE SEQUENCE [LARGE SCALE GENOMIC DNA]</scope>
    <source>
        <strain evidence="2">1_F178</strain>
    </source>
</reference>
<name>A0A3D9CCR2_9FLAO</name>
<protein>
    <submittedName>
        <fullName evidence="1">Uncharacterized protein</fullName>
    </submittedName>
</protein>